<dbReference type="InterPro" id="IPR006083">
    <property type="entry name" value="PRK/URK"/>
</dbReference>
<evidence type="ECO:0000256" key="2">
    <source>
        <dbReference type="ARBA" id="ARBA00004496"/>
    </source>
</evidence>
<comment type="subcellular location">
    <subcellularLocation>
        <location evidence="2">Cytoplasm</location>
    </subcellularLocation>
    <subcellularLocation>
        <location evidence="1">Nucleus</location>
    </subcellularLocation>
</comment>
<organism evidence="11 12">
    <name type="scientific">Ophiobolus disseminans</name>
    <dbReference type="NCBI Taxonomy" id="1469910"/>
    <lineage>
        <taxon>Eukaryota</taxon>
        <taxon>Fungi</taxon>
        <taxon>Dikarya</taxon>
        <taxon>Ascomycota</taxon>
        <taxon>Pezizomycotina</taxon>
        <taxon>Dothideomycetes</taxon>
        <taxon>Pleosporomycetidae</taxon>
        <taxon>Pleosporales</taxon>
        <taxon>Pleosporineae</taxon>
        <taxon>Phaeosphaeriaceae</taxon>
        <taxon>Ophiobolus</taxon>
    </lineage>
</organism>
<evidence type="ECO:0000256" key="1">
    <source>
        <dbReference type="ARBA" id="ARBA00004123"/>
    </source>
</evidence>
<keyword evidence="5" id="KW-0547">Nucleotide-binding</keyword>
<evidence type="ECO:0000256" key="5">
    <source>
        <dbReference type="ARBA" id="ARBA00022741"/>
    </source>
</evidence>
<evidence type="ECO:0000313" key="12">
    <source>
        <dbReference type="Proteomes" id="UP000799424"/>
    </source>
</evidence>
<evidence type="ECO:0000256" key="7">
    <source>
        <dbReference type="ARBA" id="ARBA00022840"/>
    </source>
</evidence>
<dbReference type="SUPFAM" id="SSF52540">
    <property type="entry name" value="P-loop containing nucleoside triphosphate hydrolases"/>
    <property type="match status" value="1"/>
</dbReference>
<proteinExistence type="inferred from homology"/>
<dbReference type="FunFam" id="3.40.50.300:FF:001691">
    <property type="entry name" value="Probable ATP-dependent kinase TDA10"/>
    <property type="match status" value="1"/>
</dbReference>
<dbReference type="GO" id="GO:0016301">
    <property type="term" value="F:kinase activity"/>
    <property type="evidence" value="ECO:0007669"/>
    <property type="project" value="UniProtKB-KW"/>
</dbReference>
<dbReference type="Gene3D" id="3.40.50.300">
    <property type="entry name" value="P-loop containing nucleotide triphosphate hydrolases"/>
    <property type="match status" value="1"/>
</dbReference>
<keyword evidence="11" id="KW-0378">Hydrolase</keyword>
<evidence type="ECO:0000256" key="4">
    <source>
        <dbReference type="ARBA" id="ARBA00022679"/>
    </source>
</evidence>
<keyword evidence="3" id="KW-0963">Cytoplasm</keyword>
<dbReference type="PANTHER" id="PTHR10285">
    <property type="entry name" value="URIDINE KINASE"/>
    <property type="match status" value="1"/>
</dbReference>
<sequence>MPDVEANVQHALNILLPKIKQQHQQSSNPIILGISGLQGSGKSTWASKIVEILTSQYNLHTITISLDDLYKTHDDLIAQKEKDPNNKLYRTRGQPGTHDEQLAAHFFQELANYRGNAELKIPSFDKSQFNGEGDRAPKSSWPVITRKPDVVVFEGWCVGFQPLPASAVQDMHERAVAGKLAINTPAQHSLAHLLEVNDNLKRYCDAFMGPGHFDFFIHIDTDDLRNVYTWRLQQEHKMIEAKGSGMSDEQVRAFIDGYMPSYEVYLGGLREGLFREGGRMVRVELDMLRCVEKVVEL</sequence>
<dbReference type="GO" id="GO:0005524">
    <property type="term" value="F:ATP binding"/>
    <property type="evidence" value="ECO:0007669"/>
    <property type="project" value="UniProtKB-KW"/>
</dbReference>
<dbReference type="EMBL" id="MU006216">
    <property type="protein sequence ID" value="KAF2833589.1"/>
    <property type="molecule type" value="Genomic_DNA"/>
</dbReference>
<feature type="domain" description="Phosphoribulokinase/uridine kinase" evidence="10">
    <location>
        <begin position="31"/>
        <end position="156"/>
    </location>
</feature>
<dbReference type="InterPro" id="IPR027417">
    <property type="entry name" value="P-loop_NTPase"/>
</dbReference>
<dbReference type="Pfam" id="PF00485">
    <property type="entry name" value="PRK"/>
    <property type="match status" value="1"/>
</dbReference>
<dbReference type="AlphaFoldDB" id="A0A6A7ALS2"/>
<dbReference type="GO" id="GO:0016787">
    <property type="term" value="F:hydrolase activity"/>
    <property type="evidence" value="ECO:0007669"/>
    <property type="project" value="UniProtKB-KW"/>
</dbReference>
<evidence type="ECO:0000259" key="10">
    <source>
        <dbReference type="Pfam" id="PF00485"/>
    </source>
</evidence>
<name>A0A6A7ALS2_9PLEO</name>
<gene>
    <name evidence="11" type="ORF">CC86DRAFT_461915</name>
</gene>
<keyword evidence="7" id="KW-0067">ATP-binding</keyword>
<keyword evidence="8" id="KW-0539">Nucleus</keyword>
<protein>
    <submittedName>
        <fullName evidence="11">P-loop containing nucleoside triphosphate hydrolase protein</fullName>
    </submittedName>
</protein>
<dbReference type="Proteomes" id="UP000799424">
    <property type="component" value="Unassembled WGS sequence"/>
</dbReference>
<evidence type="ECO:0000256" key="8">
    <source>
        <dbReference type="ARBA" id="ARBA00023242"/>
    </source>
</evidence>
<evidence type="ECO:0000256" key="3">
    <source>
        <dbReference type="ARBA" id="ARBA00022490"/>
    </source>
</evidence>
<evidence type="ECO:0000313" key="11">
    <source>
        <dbReference type="EMBL" id="KAF2833589.1"/>
    </source>
</evidence>
<dbReference type="GO" id="GO:0005737">
    <property type="term" value="C:cytoplasm"/>
    <property type="evidence" value="ECO:0007669"/>
    <property type="project" value="UniProtKB-SubCell"/>
</dbReference>
<evidence type="ECO:0000256" key="9">
    <source>
        <dbReference type="ARBA" id="ARBA00061312"/>
    </source>
</evidence>
<evidence type="ECO:0000256" key="6">
    <source>
        <dbReference type="ARBA" id="ARBA00022777"/>
    </source>
</evidence>
<dbReference type="GO" id="GO:0005634">
    <property type="term" value="C:nucleus"/>
    <property type="evidence" value="ECO:0007669"/>
    <property type="project" value="UniProtKB-SubCell"/>
</dbReference>
<dbReference type="OrthoDB" id="347435at2759"/>
<reference evidence="11" key="1">
    <citation type="journal article" date="2020" name="Stud. Mycol.">
        <title>101 Dothideomycetes genomes: a test case for predicting lifestyles and emergence of pathogens.</title>
        <authorList>
            <person name="Haridas S."/>
            <person name="Albert R."/>
            <person name="Binder M."/>
            <person name="Bloem J."/>
            <person name="Labutti K."/>
            <person name="Salamov A."/>
            <person name="Andreopoulos B."/>
            <person name="Baker S."/>
            <person name="Barry K."/>
            <person name="Bills G."/>
            <person name="Bluhm B."/>
            <person name="Cannon C."/>
            <person name="Castanera R."/>
            <person name="Culley D."/>
            <person name="Daum C."/>
            <person name="Ezra D."/>
            <person name="Gonzalez J."/>
            <person name="Henrissat B."/>
            <person name="Kuo A."/>
            <person name="Liang C."/>
            <person name="Lipzen A."/>
            <person name="Lutzoni F."/>
            <person name="Magnuson J."/>
            <person name="Mondo S."/>
            <person name="Nolan M."/>
            <person name="Ohm R."/>
            <person name="Pangilinan J."/>
            <person name="Park H.-J."/>
            <person name="Ramirez L."/>
            <person name="Alfaro M."/>
            <person name="Sun H."/>
            <person name="Tritt A."/>
            <person name="Yoshinaga Y."/>
            <person name="Zwiers L.-H."/>
            <person name="Turgeon B."/>
            <person name="Goodwin S."/>
            <person name="Spatafora J."/>
            <person name="Crous P."/>
            <person name="Grigoriev I."/>
        </authorList>
    </citation>
    <scope>NUCLEOTIDE SEQUENCE</scope>
    <source>
        <strain evidence="11">CBS 113818</strain>
    </source>
</reference>
<keyword evidence="4" id="KW-0808">Transferase</keyword>
<accession>A0A6A7ALS2</accession>
<keyword evidence="12" id="KW-1185">Reference proteome</keyword>
<comment type="similarity">
    <text evidence="9">Belongs to the GLYK kinase family.</text>
</comment>
<keyword evidence="6" id="KW-0418">Kinase</keyword>